<dbReference type="RefSeq" id="WP_346247321.1">
    <property type="nucleotide sequence ID" value="NZ_JBDIZK010000008.1"/>
</dbReference>
<dbReference type="SUPFAM" id="SSF88874">
    <property type="entry name" value="Receptor-binding domain of short tail fibre protein gp12"/>
    <property type="match status" value="1"/>
</dbReference>
<evidence type="ECO:0000313" key="3">
    <source>
        <dbReference type="Proteomes" id="UP001427805"/>
    </source>
</evidence>
<gene>
    <name evidence="2" type="ORF">TPR58_14080</name>
</gene>
<dbReference type="InterPro" id="IPR011083">
    <property type="entry name" value="Phage_tail_collar_dom"/>
</dbReference>
<dbReference type="Proteomes" id="UP001427805">
    <property type="component" value="Unassembled WGS sequence"/>
</dbReference>
<accession>A0ABV0BDZ2</accession>
<evidence type="ECO:0000259" key="1">
    <source>
        <dbReference type="Pfam" id="PF07484"/>
    </source>
</evidence>
<dbReference type="Gene3D" id="3.90.1340.10">
    <property type="entry name" value="Phage tail collar domain"/>
    <property type="match status" value="1"/>
</dbReference>
<evidence type="ECO:0000313" key="2">
    <source>
        <dbReference type="EMBL" id="MEN3748300.1"/>
    </source>
</evidence>
<dbReference type="Pfam" id="PF07484">
    <property type="entry name" value="Collar"/>
    <property type="match status" value="1"/>
</dbReference>
<name>A0ABV0BDZ2_9SPHN</name>
<dbReference type="EMBL" id="JBDIZK010000008">
    <property type="protein sequence ID" value="MEN3748300.1"/>
    <property type="molecule type" value="Genomic_DNA"/>
</dbReference>
<reference evidence="2 3" key="1">
    <citation type="submission" date="2024-05" db="EMBL/GenBank/DDBJ databases">
        <title>Sphingomonas sp. HF-S3 16S ribosomal RNA gene Genome sequencing and assembly.</title>
        <authorList>
            <person name="Lee H."/>
        </authorList>
    </citation>
    <scope>NUCLEOTIDE SEQUENCE [LARGE SCALE GENOMIC DNA]</scope>
    <source>
        <strain evidence="2 3">HF-S3</strain>
    </source>
</reference>
<sequence>MNPFIGEVRAISFPFAPLGWLRCDGTVHSVVQYRRLFDVIGSTYGGNGTTTFAVPDLQGAAVAGQGQGRGLTRYALNESAGEIAVTLTLDQLAAHNHPAVARVERSGTTNMHGVPAAGDHLSRFAGAAAPGSAFNDPPLVDPDTFLPDMIQPTGAGEAHENRQPFLAMVYCIATQGLFPQRS</sequence>
<organism evidence="2 3">
    <name type="scientific">Sphingomonas rustica</name>
    <dbReference type="NCBI Taxonomy" id="3103142"/>
    <lineage>
        <taxon>Bacteria</taxon>
        <taxon>Pseudomonadati</taxon>
        <taxon>Pseudomonadota</taxon>
        <taxon>Alphaproteobacteria</taxon>
        <taxon>Sphingomonadales</taxon>
        <taxon>Sphingomonadaceae</taxon>
        <taxon>Sphingomonas</taxon>
    </lineage>
</organism>
<proteinExistence type="predicted"/>
<keyword evidence="3" id="KW-1185">Reference proteome</keyword>
<comment type="caution">
    <text evidence="2">The sequence shown here is derived from an EMBL/GenBank/DDBJ whole genome shotgun (WGS) entry which is preliminary data.</text>
</comment>
<dbReference type="InterPro" id="IPR037053">
    <property type="entry name" value="Phage_tail_collar_dom_sf"/>
</dbReference>
<feature type="domain" description="Phage tail collar" evidence="1">
    <location>
        <begin position="6"/>
        <end position="61"/>
    </location>
</feature>
<protein>
    <submittedName>
        <fullName evidence="2">Tail fiber protein</fullName>
    </submittedName>
</protein>